<protein>
    <submittedName>
        <fullName evidence="2">Uncharacterized protein</fullName>
    </submittedName>
</protein>
<evidence type="ECO:0000313" key="3">
    <source>
        <dbReference type="Proteomes" id="UP000004123"/>
    </source>
</evidence>
<feature type="transmembrane region" description="Helical" evidence="1">
    <location>
        <begin position="15"/>
        <end position="34"/>
    </location>
</feature>
<comment type="caution">
    <text evidence="2">The sequence shown here is derived from an EMBL/GenBank/DDBJ whole genome shotgun (WGS) entry which is preliminary data.</text>
</comment>
<organism evidence="2 3">
    <name type="scientific">Prevotella pallens ATCC 700821</name>
    <dbReference type="NCBI Taxonomy" id="997353"/>
    <lineage>
        <taxon>Bacteria</taxon>
        <taxon>Pseudomonadati</taxon>
        <taxon>Bacteroidota</taxon>
        <taxon>Bacteroidia</taxon>
        <taxon>Bacteroidales</taxon>
        <taxon>Prevotellaceae</taxon>
        <taxon>Prevotella</taxon>
    </lineage>
</organism>
<sequence>MENIDIDEFAIRKVYVYKTIVVYLYSSLIIYVGCWQEYESKSQF</sequence>
<accession>F9DM79</accession>
<evidence type="ECO:0000256" key="1">
    <source>
        <dbReference type="SAM" id="Phobius"/>
    </source>
</evidence>
<keyword evidence="1" id="KW-1133">Transmembrane helix</keyword>
<keyword evidence="1" id="KW-0812">Transmembrane</keyword>
<dbReference type="EMBL" id="AFPY01000130">
    <property type="protein sequence ID" value="EGQ12375.1"/>
    <property type="molecule type" value="Genomic_DNA"/>
</dbReference>
<name>F9DM79_9BACT</name>
<reference evidence="2 3" key="1">
    <citation type="submission" date="2011-04" db="EMBL/GenBank/DDBJ databases">
        <authorList>
            <person name="Muzny D."/>
            <person name="Qin X."/>
            <person name="Deng J."/>
            <person name="Jiang H."/>
            <person name="Liu Y."/>
            <person name="Qu J."/>
            <person name="Song X.-Z."/>
            <person name="Zhang L."/>
            <person name="Thornton R."/>
            <person name="Coyle M."/>
            <person name="Francisco L."/>
            <person name="Jackson L."/>
            <person name="Javaid M."/>
            <person name="Korchina V."/>
            <person name="Kovar C."/>
            <person name="Mata R."/>
            <person name="Mathew T."/>
            <person name="Ngo R."/>
            <person name="Nguyen L."/>
            <person name="Nguyen N."/>
            <person name="Okwuonu G."/>
            <person name="Ongeri F."/>
            <person name="Pham C."/>
            <person name="Simmons D."/>
            <person name="Wilczek-Boney K."/>
            <person name="Hale W."/>
            <person name="Jakkamsetti A."/>
            <person name="Pham P."/>
            <person name="Ruth R."/>
            <person name="San Lucas F."/>
            <person name="Warren J."/>
            <person name="Zhang J."/>
            <person name="Zhao Z."/>
            <person name="Zhou C."/>
            <person name="Zhu D."/>
            <person name="Lee S."/>
            <person name="Bess C."/>
            <person name="Blankenburg K."/>
            <person name="Forbes L."/>
            <person name="Fu Q."/>
            <person name="Gubbala S."/>
            <person name="Hirani K."/>
            <person name="Jayaseelan J.C."/>
            <person name="Lara F."/>
            <person name="Munidasa M."/>
            <person name="Palculict T."/>
            <person name="Patil S."/>
            <person name="Pu L.-L."/>
            <person name="Saada N."/>
            <person name="Tang L."/>
            <person name="Weissenberger G."/>
            <person name="Zhu Y."/>
            <person name="Hemphill L."/>
            <person name="Shang Y."/>
            <person name="Youmans B."/>
            <person name="Ayvaz T."/>
            <person name="Ross M."/>
            <person name="Santibanez J."/>
            <person name="Aqrawi P."/>
            <person name="Gross S."/>
            <person name="Joshi V."/>
            <person name="Fowler G."/>
            <person name="Nazareth L."/>
            <person name="Reid J."/>
            <person name="Worley K."/>
            <person name="Petrosino J."/>
            <person name="Highlander S."/>
            <person name="Gibbs R."/>
        </authorList>
    </citation>
    <scope>NUCLEOTIDE SEQUENCE [LARGE SCALE GENOMIC DNA]</scope>
    <source>
        <strain evidence="2 3">ATCC 700821</strain>
    </source>
</reference>
<dbReference type="AlphaFoldDB" id="F9DM79"/>
<dbReference type="HOGENOM" id="CLU_3220274_0_0_10"/>
<keyword evidence="1" id="KW-0472">Membrane</keyword>
<dbReference type="Proteomes" id="UP000004123">
    <property type="component" value="Unassembled WGS sequence"/>
</dbReference>
<gene>
    <name evidence="2" type="ORF">HMPREF9144_2771</name>
</gene>
<proteinExistence type="predicted"/>
<evidence type="ECO:0000313" key="2">
    <source>
        <dbReference type="EMBL" id="EGQ12375.1"/>
    </source>
</evidence>